<reference evidence="1 2" key="1">
    <citation type="journal article" date="2013" name="Environ. Microbiol.">
        <title>Genome analysis of Chitinivibrio alkaliphilus gen. nov., sp. nov., a novel extremely haloalkaliphilic anaerobic chitinolytic bacterium from the candidate phylum Termite Group 3.</title>
        <authorList>
            <person name="Sorokin D.Y."/>
            <person name="Gumerov V.M."/>
            <person name="Rakitin A.L."/>
            <person name="Beletsky A.V."/>
            <person name="Damste J.S."/>
            <person name="Muyzer G."/>
            <person name="Mardanov A.V."/>
            <person name="Ravin N.V."/>
        </authorList>
    </citation>
    <scope>NUCLEOTIDE SEQUENCE [LARGE SCALE GENOMIC DNA]</scope>
    <source>
        <strain evidence="1 2">ACht1</strain>
    </source>
</reference>
<proteinExistence type="predicted"/>
<dbReference type="EMBL" id="ASJR01000003">
    <property type="protein sequence ID" value="ERP38999.1"/>
    <property type="molecule type" value="Genomic_DNA"/>
</dbReference>
<comment type="caution">
    <text evidence="1">The sequence shown here is derived from an EMBL/GenBank/DDBJ whole genome shotgun (WGS) entry which is preliminary data.</text>
</comment>
<dbReference type="AlphaFoldDB" id="U7D9D1"/>
<dbReference type="STRING" id="1313304.CALK_0491"/>
<keyword evidence="2" id="KW-1185">Reference proteome</keyword>
<accession>U7D9D1</accession>
<dbReference type="Proteomes" id="UP000017148">
    <property type="component" value="Unassembled WGS sequence"/>
</dbReference>
<evidence type="ECO:0000313" key="2">
    <source>
        <dbReference type="Proteomes" id="UP000017148"/>
    </source>
</evidence>
<organism evidence="1 2">
    <name type="scientific">Chitinivibrio alkaliphilus ACht1</name>
    <dbReference type="NCBI Taxonomy" id="1313304"/>
    <lineage>
        <taxon>Bacteria</taxon>
        <taxon>Pseudomonadati</taxon>
        <taxon>Fibrobacterota</taxon>
        <taxon>Chitinivibrionia</taxon>
        <taxon>Chitinivibrionales</taxon>
        <taxon>Chitinivibrionaceae</taxon>
        <taxon>Chitinivibrio</taxon>
    </lineage>
</organism>
<sequence>MQKGTALGDFFVAIFLFLLGNLYGGEESVETTEVAYHGFHLGAGWQFGSCDITASWVRAYTDVGEKRLDSLREMEAGNYRLRSLQDPGSHANSFSISLGYTFHIDSLQAISVSGLYGFSRKTLSYEIRDLLDTSFALHEEYRLWHHRGGVRVRFFHGFLPELFSISGYEQGGISFSAGLRTDLFSHGSRSLGWGGLWGASLYGVRQSNFGSARRISLGYEGGRTISQGSLEKLIPGKDEAGGHFFHTMILHVEVFLTDE</sequence>
<gene>
    <name evidence="1" type="ORF">CALK_0491</name>
</gene>
<protein>
    <submittedName>
        <fullName evidence="1">Uncharacterized protein</fullName>
    </submittedName>
</protein>
<name>U7D9D1_9BACT</name>
<evidence type="ECO:0000313" key="1">
    <source>
        <dbReference type="EMBL" id="ERP38999.1"/>
    </source>
</evidence>
<dbReference type="RefSeq" id="WP_022636027.1">
    <property type="nucleotide sequence ID" value="NZ_ASJR01000003.1"/>
</dbReference>